<evidence type="ECO:0000313" key="3">
    <source>
        <dbReference type="Proteomes" id="UP000481858"/>
    </source>
</evidence>
<gene>
    <name evidence="2" type="ORF">GQX73_g10827</name>
</gene>
<name>A0A7C8MHY2_9PEZI</name>
<accession>A0A7C8MHY2</accession>
<protein>
    <recommendedName>
        <fullName evidence="1">N-acetyltransferase domain-containing protein</fullName>
    </recommendedName>
</protein>
<comment type="caution">
    <text evidence="2">The sequence shown here is derived from an EMBL/GenBank/DDBJ whole genome shotgun (WGS) entry which is preliminary data.</text>
</comment>
<dbReference type="PANTHER" id="PTHR43441">
    <property type="entry name" value="RIBOSOMAL-PROTEIN-SERINE ACETYLTRANSFERASE"/>
    <property type="match status" value="1"/>
</dbReference>
<dbReference type="EMBL" id="WUBL01000282">
    <property type="protein sequence ID" value="KAF2962748.1"/>
    <property type="molecule type" value="Genomic_DNA"/>
</dbReference>
<dbReference type="Proteomes" id="UP000481858">
    <property type="component" value="Unassembled WGS sequence"/>
</dbReference>
<dbReference type="OrthoDB" id="41238at2759"/>
<dbReference type="InParanoid" id="A0A7C8MHY2"/>
<sequence length="238" mass="26822">MSSERRPPLGPIVGKTPALHPSLDIKLSGRYVTIVGMTTEHIAPLYPHIAGDKNAHAWDYMFDGPFDELSDFQAIIEAEINSPDLAVYAIISADQPTTPGGAPNVIGCASYNYSNPKNRSVEVGVLMAPKLQRTPATTEAMYLMARHAFEDLGYRRYEWKCDALNTSSYRAALRLGFSFEGIFRQHMIIKGRNRDTAWFSMLDGEWPSIKRAFEEWLDPSNFGEDGLQQRKLEDFRSQ</sequence>
<dbReference type="PANTHER" id="PTHR43441:SF2">
    <property type="entry name" value="FAMILY ACETYLTRANSFERASE, PUTATIVE (AFU_ORTHOLOGUE AFUA_7G00850)-RELATED"/>
    <property type="match status" value="1"/>
</dbReference>
<dbReference type="GO" id="GO:0008999">
    <property type="term" value="F:protein-N-terminal-alanine acetyltransferase activity"/>
    <property type="evidence" value="ECO:0007669"/>
    <property type="project" value="TreeGrafter"/>
</dbReference>
<dbReference type="Pfam" id="PF13302">
    <property type="entry name" value="Acetyltransf_3"/>
    <property type="match status" value="1"/>
</dbReference>
<proteinExistence type="predicted"/>
<dbReference type="FunFam" id="3.40.630.30:FF:000047">
    <property type="entry name" value="Acetyltransferase, GNAT family"/>
    <property type="match status" value="1"/>
</dbReference>
<dbReference type="SUPFAM" id="SSF55729">
    <property type="entry name" value="Acyl-CoA N-acyltransferases (Nat)"/>
    <property type="match status" value="1"/>
</dbReference>
<dbReference type="AlphaFoldDB" id="A0A7C8MHY2"/>
<dbReference type="InterPro" id="IPR016181">
    <property type="entry name" value="Acyl_CoA_acyltransferase"/>
</dbReference>
<dbReference type="Gene3D" id="3.40.630.30">
    <property type="match status" value="1"/>
</dbReference>
<reference evidence="2 3" key="1">
    <citation type="submission" date="2019-12" db="EMBL/GenBank/DDBJ databases">
        <title>Draft genome sequence of the ascomycete Xylaria multiplex DSM 110363.</title>
        <authorList>
            <person name="Buettner E."/>
            <person name="Kellner H."/>
        </authorList>
    </citation>
    <scope>NUCLEOTIDE SEQUENCE [LARGE SCALE GENOMIC DNA]</scope>
    <source>
        <strain evidence="2 3">DSM 110363</strain>
    </source>
</reference>
<dbReference type="FunCoup" id="A0A7C8MHY2">
    <property type="interactions" value="629"/>
</dbReference>
<feature type="domain" description="N-acetyltransferase" evidence="1">
    <location>
        <begin position="33"/>
        <end position="177"/>
    </location>
</feature>
<dbReference type="InterPro" id="IPR000182">
    <property type="entry name" value="GNAT_dom"/>
</dbReference>
<evidence type="ECO:0000313" key="2">
    <source>
        <dbReference type="EMBL" id="KAF2962748.1"/>
    </source>
</evidence>
<keyword evidence="3" id="KW-1185">Reference proteome</keyword>
<evidence type="ECO:0000259" key="1">
    <source>
        <dbReference type="Pfam" id="PF13302"/>
    </source>
</evidence>
<organism evidence="2 3">
    <name type="scientific">Xylaria multiplex</name>
    <dbReference type="NCBI Taxonomy" id="323545"/>
    <lineage>
        <taxon>Eukaryota</taxon>
        <taxon>Fungi</taxon>
        <taxon>Dikarya</taxon>
        <taxon>Ascomycota</taxon>
        <taxon>Pezizomycotina</taxon>
        <taxon>Sordariomycetes</taxon>
        <taxon>Xylariomycetidae</taxon>
        <taxon>Xylariales</taxon>
        <taxon>Xylariaceae</taxon>
        <taxon>Xylaria</taxon>
    </lineage>
</organism>
<dbReference type="InterPro" id="IPR051908">
    <property type="entry name" value="Ribosomal_N-acetyltransferase"/>
</dbReference>
<dbReference type="GO" id="GO:1990189">
    <property type="term" value="F:protein N-terminal-serine acetyltransferase activity"/>
    <property type="evidence" value="ECO:0007669"/>
    <property type="project" value="TreeGrafter"/>
</dbReference>